<evidence type="ECO:0000256" key="3">
    <source>
        <dbReference type="ARBA" id="ARBA00023125"/>
    </source>
</evidence>
<dbReference type="InterPro" id="IPR036388">
    <property type="entry name" value="WH-like_DNA-bd_sf"/>
</dbReference>
<evidence type="ECO:0000256" key="2">
    <source>
        <dbReference type="ARBA" id="ARBA00023015"/>
    </source>
</evidence>
<evidence type="ECO:0000313" key="7">
    <source>
        <dbReference type="Proteomes" id="UP001321786"/>
    </source>
</evidence>
<dbReference type="RefSeq" id="WP_338536351.1">
    <property type="nucleotide sequence ID" value="NZ_AP028654.1"/>
</dbReference>
<dbReference type="GO" id="GO:0000976">
    <property type="term" value="F:transcription cis-regulatory region binding"/>
    <property type="evidence" value="ECO:0007669"/>
    <property type="project" value="TreeGrafter"/>
</dbReference>
<keyword evidence="4" id="KW-0804">Transcription</keyword>
<protein>
    <submittedName>
        <fullName evidence="6">LysR family transcriptional regulator</fullName>
    </submittedName>
</protein>
<dbReference type="SUPFAM" id="SSF46785">
    <property type="entry name" value="Winged helix' DNA-binding domain"/>
    <property type="match status" value="1"/>
</dbReference>
<organism evidence="6 7">
    <name type="scientific">Helicovermis profundi</name>
    <dbReference type="NCBI Taxonomy" id="3065157"/>
    <lineage>
        <taxon>Bacteria</taxon>
        <taxon>Bacillati</taxon>
        <taxon>Bacillota</taxon>
        <taxon>Clostridia</taxon>
        <taxon>Helicovermis</taxon>
    </lineage>
</organism>
<dbReference type="GO" id="GO:0003700">
    <property type="term" value="F:DNA-binding transcription factor activity"/>
    <property type="evidence" value="ECO:0007669"/>
    <property type="project" value="InterPro"/>
</dbReference>
<dbReference type="PROSITE" id="PS50931">
    <property type="entry name" value="HTH_LYSR"/>
    <property type="match status" value="1"/>
</dbReference>
<keyword evidence="3" id="KW-0238">DNA-binding</keyword>
<dbReference type="Pfam" id="PF03466">
    <property type="entry name" value="LysR_substrate"/>
    <property type="match status" value="1"/>
</dbReference>
<evidence type="ECO:0000256" key="1">
    <source>
        <dbReference type="ARBA" id="ARBA00009437"/>
    </source>
</evidence>
<dbReference type="InterPro" id="IPR000847">
    <property type="entry name" value="LysR_HTH_N"/>
</dbReference>
<comment type="similarity">
    <text evidence="1">Belongs to the LysR transcriptional regulatory family.</text>
</comment>
<name>A0AAU9E162_9FIRM</name>
<dbReference type="PRINTS" id="PR00039">
    <property type="entry name" value="HTHLYSR"/>
</dbReference>
<dbReference type="Gene3D" id="1.10.10.10">
    <property type="entry name" value="Winged helix-like DNA-binding domain superfamily/Winged helix DNA-binding domain"/>
    <property type="match status" value="1"/>
</dbReference>
<proteinExistence type="inferred from homology"/>
<dbReference type="EMBL" id="AP028654">
    <property type="protein sequence ID" value="BEP27998.1"/>
    <property type="molecule type" value="Genomic_DNA"/>
</dbReference>
<gene>
    <name evidence="6" type="ORF">HLPR_03290</name>
</gene>
<keyword evidence="7" id="KW-1185">Reference proteome</keyword>
<dbReference type="AlphaFoldDB" id="A0AAU9E162"/>
<evidence type="ECO:0000313" key="6">
    <source>
        <dbReference type="EMBL" id="BEP27998.1"/>
    </source>
</evidence>
<reference evidence="6 7" key="1">
    <citation type="submission" date="2023-08" db="EMBL/GenBank/DDBJ databases">
        <title>Helicovermis profunda gen. nov., sp. nov., a novel mesophilic, fermentative bacterium within the Bacillota from a deep-sea hydrothermal vent chimney.</title>
        <authorList>
            <person name="Miyazaki U."/>
            <person name="Mizutani D."/>
            <person name="Hashimoto Y."/>
            <person name="Tame A."/>
            <person name="Sawayama S."/>
            <person name="Miyazaki J."/>
            <person name="Takai K."/>
            <person name="Nakagawa S."/>
        </authorList>
    </citation>
    <scope>NUCLEOTIDE SEQUENCE [LARGE SCALE GENOMIC DNA]</scope>
    <source>
        <strain evidence="6 7">S502</strain>
    </source>
</reference>
<accession>A0AAU9E162</accession>
<dbReference type="InterPro" id="IPR005119">
    <property type="entry name" value="LysR_subst-bd"/>
</dbReference>
<dbReference type="Gene3D" id="3.40.190.290">
    <property type="match status" value="1"/>
</dbReference>
<dbReference type="CDD" id="cd05466">
    <property type="entry name" value="PBP2_LTTR_substrate"/>
    <property type="match status" value="1"/>
</dbReference>
<dbReference type="InterPro" id="IPR036390">
    <property type="entry name" value="WH_DNA-bd_sf"/>
</dbReference>
<dbReference type="Proteomes" id="UP001321786">
    <property type="component" value="Chromosome"/>
</dbReference>
<evidence type="ECO:0000259" key="5">
    <source>
        <dbReference type="PROSITE" id="PS50931"/>
    </source>
</evidence>
<dbReference type="Pfam" id="PF00126">
    <property type="entry name" value="HTH_1"/>
    <property type="match status" value="1"/>
</dbReference>
<dbReference type="FunFam" id="1.10.10.10:FF:000001">
    <property type="entry name" value="LysR family transcriptional regulator"/>
    <property type="match status" value="1"/>
</dbReference>
<sequence length="290" mass="33671">MDIKYIMTFLKVAELNSFTKTAEELQYSQSTISFHIQSLEKELNVRLFERVGKNLKITYEGQHILNTCKQLRDNYYNLLDLTSNIENTNTPIQIGTVGSFLIYILSNVIKKFKSIHPSVNIQLNSSPSNKHGNLIKDNSIDLAFFVQPDLSDTTLNLTLLKRESMYLIYPNNFDFKSYQYLADNLTACISEPGCSYRAIFSDFHTNHHIQYKASIESWSIEMIKHCVLSGIGYSILPQMCINDEIKNKSFQFILLDPEKYYIDLTLAYKKDRILPTQIKHFIELVKDEMQ</sequence>
<keyword evidence="2" id="KW-0805">Transcription regulation</keyword>
<dbReference type="PANTHER" id="PTHR30126">
    <property type="entry name" value="HTH-TYPE TRANSCRIPTIONAL REGULATOR"/>
    <property type="match status" value="1"/>
</dbReference>
<evidence type="ECO:0000256" key="4">
    <source>
        <dbReference type="ARBA" id="ARBA00023163"/>
    </source>
</evidence>
<dbReference type="PANTHER" id="PTHR30126:SF100">
    <property type="entry name" value="LYSR-FAMILY TRANSCRIPTIONAL REGULATOR"/>
    <property type="match status" value="1"/>
</dbReference>
<dbReference type="KEGG" id="hprf:HLPR_03290"/>
<feature type="domain" description="HTH lysR-type" evidence="5">
    <location>
        <begin position="1"/>
        <end position="58"/>
    </location>
</feature>
<dbReference type="SUPFAM" id="SSF53850">
    <property type="entry name" value="Periplasmic binding protein-like II"/>
    <property type="match status" value="1"/>
</dbReference>